<proteinExistence type="predicted"/>
<dbReference type="InterPro" id="IPR057253">
    <property type="entry name" value="CoiA-like_N"/>
</dbReference>
<dbReference type="Pfam" id="PF25164">
    <property type="entry name" value="CoiA_N"/>
    <property type="match status" value="1"/>
</dbReference>
<gene>
    <name evidence="3" type="ORF">OMK_00047</name>
</gene>
<dbReference type="AlphaFoldDB" id="S1NJG0"/>
<reference evidence="3 4" key="1">
    <citation type="submission" date="2013-03" db="EMBL/GenBank/DDBJ databases">
        <title>The Genome Sequence of Enterococcus dispar ATCC_51266 (Illumina only assembly).</title>
        <authorList>
            <consortium name="The Broad Institute Genomics Platform"/>
            <consortium name="The Broad Institute Genome Sequencing Center for Infectious Disease"/>
            <person name="Earl A."/>
            <person name="Russ C."/>
            <person name="Gilmore M."/>
            <person name="Surin D."/>
            <person name="Walker B."/>
            <person name="Young S."/>
            <person name="Zeng Q."/>
            <person name="Gargeya S."/>
            <person name="Fitzgerald M."/>
            <person name="Haas B."/>
            <person name="Abouelleil A."/>
            <person name="Allen A.W."/>
            <person name="Alvarado L."/>
            <person name="Arachchi H.M."/>
            <person name="Berlin A.M."/>
            <person name="Chapman S.B."/>
            <person name="Gainer-Dewar J."/>
            <person name="Goldberg J."/>
            <person name="Griggs A."/>
            <person name="Gujja S."/>
            <person name="Hansen M."/>
            <person name="Howarth C."/>
            <person name="Imamovic A."/>
            <person name="Ireland A."/>
            <person name="Larimer J."/>
            <person name="McCowan C."/>
            <person name="Murphy C."/>
            <person name="Pearson M."/>
            <person name="Poon T.W."/>
            <person name="Priest M."/>
            <person name="Roberts A."/>
            <person name="Saif S."/>
            <person name="Shea T."/>
            <person name="Sisk P."/>
            <person name="Sykes S."/>
            <person name="Wortman J."/>
            <person name="Nusbaum C."/>
            <person name="Birren B."/>
        </authorList>
    </citation>
    <scope>NUCLEOTIDE SEQUENCE [LARGE SCALE GENOMIC DNA]</scope>
    <source>
        <strain evidence="3 4">ATCC 51266</strain>
    </source>
</reference>
<evidence type="ECO:0000313" key="4">
    <source>
        <dbReference type="Proteomes" id="UP000014127"/>
    </source>
</evidence>
<protein>
    <recommendedName>
        <fullName evidence="5">Competence protein CoiA-like family protein</fullName>
    </recommendedName>
</protein>
<feature type="domain" description="Competence protein CoiA-like N-terminal" evidence="2">
    <location>
        <begin position="17"/>
        <end position="54"/>
    </location>
</feature>
<keyword evidence="4" id="KW-1185">Reference proteome</keyword>
<comment type="caution">
    <text evidence="3">The sequence shown here is derived from an EMBL/GenBank/DDBJ whole genome shotgun (WGS) entry which is preliminary data.</text>
</comment>
<evidence type="ECO:0008006" key="5">
    <source>
        <dbReference type="Google" id="ProtNLM"/>
    </source>
</evidence>
<dbReference type="OrthoDB" id="3784230at2"/>
<dbReference type="InterPro" id="IPR010330">
    <property type="entry name" value="CoiA_nuc"/>
</dbReference>
<dbReference type="HOGENOM" id="CLU_057999_1_1_9"/>
<dbReference type="PATRIC" id="fig|1139219.3.peg.42"/>
<accession>S1NJG0</accession>
<dbReference type="STRING" id="44009.RV01_GL002052"/>
<sequence>MLIGKNKKGELVTALVAKKGEEFICPACEKQLCLKKGKKQQAHFAHWKSDACQALSEGETAEHLAGKIWLNQQFPHSQLEVYLPHLKQRPDLLMDKMPIEFQCSTLTLQRFKERTYNYLSFQYQPWWIVGQKFIPRQQISQLQKCFCYWNQTAYLWYLDTKVQQMRVYYLISWDFNRGYQWQCQNIANSQKMGANVPLLTLNPVKSYWHEAAYKRFLRQRLFRRQQRFLRIQHFFYLHQGNMLDLPFWCYSSSRYHFFFEHELLLLRFLFLQSNSCHQWVQQLNQLEWQWDFPLVCQKTILKEIYQECLTLSGNLTRSFCR</sequence>
<evidence type="ECO:0000313" key="3">
    <source>
        <dbReference type="EMBL" id="EOT43905.1"/>
    </source>
</evidence>
<organism evidence="3 4">
    <name type="scientific">Enterococcus dispar ATCC 51266</name>
    <dbReference type="NCBI Taxonomy" id="1139219"/>
    <lineage>
        <taxon>Bacteria</taxon>
        <taxon>Bacillati</taxon>
        <taxon>Bacillota</taxon>
        <taxon>Bacilli</taxon>
        <taxon>Lactobacillales</taxon>
        <taxon>Enterococcaceae</taxon>
        <taxon>Enterococcus</taxon>
    </lineage>
</organism>
<name>S1NJG0_9ENTE</name>
<dbReference type="EMBL" id="AHYR01000001">
    <property type="protein sequence ID" value="EOT43905.1"/>
    <property type="molecule type" value="Genomic_DNA"/>
</dbReference>
<dbReference type="RefSeq" id="WP_016171278.1">
    <property type="nucleotide sequence ID" value="NZ_ASWK01000001.1"/>
</dbReference>
<dbReference type="Pfam" id="PF06054">
    <property type="entry name" value="CoiA_nuc"/>
    <property type="match status" value="1"/>
</dbReference>
<dbReference type="Proteomes" id="UP000014127">
    <property type="component" value="Unassembled WGS sequence"/>
</dbReference>
<evidence type="ECO:0000259" key="2">
    <source>
        <dbReference type="Pfam" id="PF25164"/>
    </source>
</evidence>
<feature type="domain" description="Competence protein CoiA nuclease-like" evidence="1">
    <location>
        <begin position="59"/>
        <end position="171"/>
    </location>
</feature>
<evidence type="ECO:0000259" key="1">
    <source>
        <dbReference type="Pfam" id="PF06054"/>
    </source>
</evidence>
<dbReference type="eggNOG" id="COG4469">
    <property type="taxonomic scope" value="Bacteria"/>
</dbReference>